<accession>A0A1Q9LNU6</accession>
<gene>
    <name evidence="7" type="ORF">BJP25_15585</name>
</gene>
<dbReference type="PROSITE" id="PS50977">
    <property type="entry name" value="HTH_TETR_2"/>
    <property type="match status" value="1"/>
</dbReference>
<evidence type="ECO:0000256" key="5">
    <source>
        <dbReference type="SAM" id="MobiDB-lite"/>
    </source>
</evidence>
<dbReference type="STRING" id="1193682.BJP25_15585"/>
<dbReference type="PANTHER" id="PTHR30055">
    <property type="entry name" value="HTH-TYPE TRANSCRIPTIONAL REGULATOR RUTR"/>
    <property type="match status" value="1"/>
</dbReference>
<evidence type="ECO:0000259" key="6">
    <source>
        <dbReference type="PROSITE" id="PS50977"/>
    </source>
</evidence>
<comment type="caution">
    <text evidence="7">The sequence shown here is derived from an EMBL/GenBank/DDBJ whole genome shotgun (WGS) entry which is preliminary data.</text>
</comment>
<dbReference type="Proteomes" id="UP000186040">
    <property type="component" value="Unassembled WGS sequence"/>
</dbReference>
<dbReference type="GO" id="GO:0000976">
    <property type="term" value="F:transcription cis-regulatory region binding"/>
    <property type="evidence" value="ECO:0007669"/>
    <property type="project" value="TreeGrafter"/>
</dbReference>
<dbReference type="Pfam" id="PF21597">
    <property type="entry name" value="TetR_C_43"/>
    <property type="match status" value="1"/>
</dbReference>
<sequence length="213" mass="22632">MGRVGTQAEPLRRDARRNRELVLAAARRLMAERGLDVGYEEIARAAGVGMGTVYRRFPERTALIDALFNDHIDTLVGLAEQAGGCADPWHGLVGFMEQSLQLQEGDRGLSEVLRGHLHAARLSSSATERVAPVVQDLVDRARAAGALPDDVTPGDFALVHRMVSGVMDSAPGSPLWRRALHVALAGLRSGSPLPGPAPDHAAIDALQGGRSGE</sequence>
<evidence type="ECO:0000256" key="4">
    <source>
        <dbReference type="PROSITE-ProRule" id="PRU00335"/>
    </source>
</evidence>
<feature type="region of interest" description="Disordered" evidence="5">
    <location>
        <begin position="190"/>
        <end position="213"/>
    </location>
</feature>
<dbReference type="InterPro" id="IPR001647">
    <property type="entry name" value="HTH_TetR"/>
</dbReference>
<dbReference type="GO" id="GO:0003700">
    <property type="term" value="F:DNA-binding transcription factor activity"/>
    <property type="evidence" value="ECO:0007669"/>
    <property type="project" value="TreeGrafter"/>
</dbReference>
<dbReference type="AlphaFoldDB" id="A0A1Q9LNU6"/>
<dbReference type="PANTHER" id="PTHR30055:SF234">
    <property type="entry name" value="HTH-TYPE TRANSCRIPTIONAL REGULATOR BETI"/>
    <property type="match status" value="1"/>
</dbReference>
<evidence type="ECO:0000313" key="8">
    <source>
        <dbReference type="Proteomes" id="UP000186040"/>
    </source>
</evidence>
<name>A0A1Q9LNU6_9PSEU</name>
<evidence type="ECO:0000256" key="1">
    <source>
        <dbReference type="ARBA" id="ARBA00023015"/>
    </source>
</evidence>
<dbReference type="InterPro" id="IPR050109">
    <property type="entry name" value="HTH-type_TetR-like_transc_reg"/>
</dbReference>
<evidence type="ECO:0000313" key="7">
    <source>
        <dbReference type="EMBL" id="OLR93681.1"/>
    </source>
</evidence>
<keyword evidence="3" id="KW-0804">Transcription</keyword>
<proteinExistence type="predicted"/>
<feature type="domain" description="HTH tetR-type" evidence="6">
    <location>
        <begin position="16"/>
        <end position="75"/>
    </location>
</feature>
<dbReference type="Gene3D" id="1.10.357.10">
    <property type="entry name" value="Tetracycline Repressor, domain 2"/>
    <property type="match status" value="1"/>
</dbReference>
<dbReference type="InterPro" id="IPR036271">
    <property type="entry name" value="Tet_transcr_reg_TetR-rel_C_sf"/>
</dbReference>
<dbReference type="EMBL" id="MKQR01000009">
    <property type="protein sequence ID" value="OLR93681.1"/>
    <property type="molecule type" value="Genomic_DNA"/>
</dbReference>
<keyword evidence="2 4" id="KW-0238">DNA-binding</keyword>
<dbReference type="SUPFAM" id="SSF46689">
    <property type="entry name" value="Homeodomain-like"/>
    <property type="match status" value="1"/>
</dbReference>
<dbReference type="Pfam" id="PF00440">
    <property type="entry name" value="TetR_N"/>
    <property type="match status" value="1"/>
</dbReference>
<dbReference type="InterPro" id="IPR009057">
    <property type="entry name" value="Homeodomain-like_sf"/>
</dbReference>
<keyword evidence="8" id="KW-1185">Reference proteome</keyword>
<keyword evidence="1" id="KW-0805">Transcription regulation</keyword>
<dbReference type="InterPro" id="IPR049445">
    <property type="entry name" value="TetR_SbtR-like_C"/>
</dbReference>
<protein>
    <recommendedName>
        <fullName evidence="6">HTH tetR-type domain-containing protein</fullName>
    </recommendedName>
</protein>
<evidence type="ECO:0000256" key="2">
    <source>
        <dbReference type="ARBA" id="ARBA00023125"/>
    </source>
</evidence>
<evidence type="ECO:0000256" key="3">
    <source>
        <dbReference type="ARBA" id="ARBA00023163"/>
    </source>
</evidence>
<dbReference type="SUPFAM" id="SSF48498">
    <property type="entry name" value="Tetracyclin repressor-like, C-terminal domain"/>
    <property type="match status" value="1"/>
</dbReference>
<reference evidence="7 8" key="1">
    <citation type="submission" date="2016-10" db="EMBL/GenBank/DDBJ databases">
        <title>The Draft Genome Sequence of Actinokineospora bangkokensis 44EHWT reveals the biosynthetic pathway of antifungal compounds Thailandins with unusual extender unit butylmalonyl-CoA.</title>
        <authorList>
            <person name="Greule A."/>
            <person name="Intra B."/>
            <person name="Flemming S."/>
            <person name="Rommel M.G."/>
            <person name="Panbangred W."/>
            <person name="Bechthold A."/>
        </authorList>
    </citation>
    <scope>NUCLEOTIDE SEQUENCE [LARGE SCALE GENOMIC DNA]</scope>
    <source>
        <strain evidence="7 8">44EHW</strain>
    </source>
</reference>
<feature type="DNA-binding region" description="H-T-H motif" evidence="4">
    <location>
        <begin position="38"/>
        <end position="57"/>
    </location>
</feature>
<dbReference type="PRINTS" id="PR00455">
    <property type="entry name" value="HTHTETR"/>
</dbReference>
<organism evidence="7 8">
    <name type="scientific">Actinokineospora bangkokensis</name>
    <dbReference type="NCBI Taxonomy" id="1193682"/>
    <lineage>
        <taxon>Bacteria</taxon>
        <taxon>Bacillati</taxon>
        <taxon>Actinomycetota</taxon>
        <taxon>Actinomycetes</taxon>
        <taxon>Pseudonocardiales</taxon>
        <taxon>Pseudonocardiaceae</taxon>
        <taxon>Actinokineospora</taxon>
    </lineage>
</organism>